<protein>
    <submittedName>
        <fullName evidence="1">Uncharacterized protein</fullName>
    </submittedName>
</protein>
<name>A0A6J5NWW6_9CAUD</name>
<reference evidence="1" key="1">
    <citation type="submission" date="2020-04" db="EMBL/GenBank/DDBJ databases">
        <authorList>
            <person name="Chiriac C."/>
            <person name="Salcher M."/>
            <person name="Ghai R."/>
            <person name="Kavagutti S V."/>
        </authorList>
    </citation>
    <scope>NUCLEOTIDE SEQUENCE</scope>
</reference>
<gene>
    <name evidence="1" type="ORF">UFOVP776_36</name>
</gene>
<organism evidence="1">
    <name type="scientific">uncultured Caudovirales phage</name>
    <dbReference type="NCBI Taxonomy" id="2100421"/>
    <lineage>
        <taxon>Viruses</taxon>
        <taxon>Duplodnaviria</taxon>
        <taxon>Heunggongvirae</taxon>
        <taxon>Uroviricota</taxon>
        <taxon>Caudoviricetes</taxon>
        <taxon>Peduoviridae</taxon>
        <taxon>Maltschvirus</taxon>
        <taxon>Maltschvirus maltsch</taxon>
    </lineage>
</organism>
<sequence>MKIKTTIHTYYNKYPWEDKGVFHLSSYKFDDTAYSVYVGNQEVEIDVFEDYDPRAQQIAALEKQKQKAIADYHKSVTDINEQISKLTALEYTA</sequence>
<proteinExistence type="predicted"/>
<accession>A0A6J5NWW6</accession>
<dbReference type="EMBL" id="LR796724">
    <property type="protein sequence ID" value="CAB4161771.1"/>
    <property type="molecule type" value="Genomic_DNA"/>
</dbReference>
<evidence type="ECO:0000313" key="1">
    <source>
        <dbReference type="EMBL" id="CAB4161771.1"/>
    </source>
</evidence>